<evidence type="ECO:0000256" key="3">
    <source>
        <dbReference type="ARBA" id="ARBA00022519"/>
    </source>
</evidence>
<keyword evidence="10" id="KW-1185">Reference proteome</keyword>
<name>A0A7W8QSS6_9ACTN</name>
<dbReference type="InterPro" id="IPR004681">
    <property type="entry name" value="TRAP_DctM"/>
</dbReference>
<dbReference type="Proteomes" id="UP000572635">
    <property type="component" value="Unassembled WGS sequence"/>
</dbReference>
<dbReference type="PANTHER" id="PTHR33362:SF5">
    <property type="entry name" value="C4-DICARBOXYLATE TRAP TRANSPORTER LARGE PERMEASE PROTEIN DCTM"/>
    <property type="match status" value="1"/>
</dbReference>
<evidence type="ECO:0000256" key="5">
    <source>
        <dbReference type="ARBA" id="ARBA00022989"/>
    </source>
</evidence>
<dbReference type="PANTHER" id="PTHR33362">
    <property type="entry name" value="SIALIC ACID TRAP TRANSPORTER PERMEASE PROTEIN SIAT-RELATED"/>
    <property type="match status" value="1"/>
</dbReference>
<dbReference type="PIRSF" id="PIRSF006066">
    <property type="entry name" value="HI0050"/>
    <property type="match status" value="1"/>
</dbReference>
<keyword evidence="6 7" id="KW-0472">Membrane</keyword>
<evidence type="ECO:0000256" key="6">
    <source>
        <dbReference type="ARBA" id="ARBA00023136"/>
    </source>
</evidence>
<feature type="transmembrane region" description="Helical" evidence="7">
    <location>
        <begin position="336"/>
        <end position="353"/>
    </location>
</feature>
<dbReference type="RefSeq" id="WP_184398292.1">
    <property type="nucleotide sequence ID" value="NZ_BAAAJD010000080.1"/>
</dbReference>
<dbReference type="Pfam" id="PF06808">
    <property type="entry name" value="DctM"/>
    <property type="match status" value="1"/>
</dbReference>
<gene>
    <name evidence="9" type="ORF">HDA36_005612</name>
</gene>
<evidence type="ECO:0000256" key="4">
    <source>
        <dbReference type="ARBA" id="ARBA00022692"/>
    </source>
</evidence>
<dbReference type="GO" id="GO:0022857">
    <property type="term" value="F:transmembrane transporter activity"/>
    <property type="evidence" value="ECO:0007669"/>
    <property type="project" value="TreeGrafter"/>
</dbReference>
<proteinExistence type="predicted"/>
<reference evidence="9 10" key="1">
    <citation type="submission" date="2020-08" db="EMBL/GenBank/DDBJ databases">
        <title>Sequencing the genomes of 1000 actinobacteria strains.</title>
        <authorList>
            <person name="Klenk H.-P."/>
        </authorList>
    </citation>
    <scope>NUCLEOTIDE SEQUENCE [LARGE SCALE GENOMIC DNA]</scope>
    <source>
        <strain evidence="9 10">DSM 44551</strain>
    </source>
</reference>
<feature type="transmembrane region" description="Helical" evidence="7">
    <location>
        <begin position="304"/>
        <end position="329"/>
    </location>
</feature>
<dbReference type="AlphaFoldDB" id="A0A7W8QSS6"/>
<sequence length="430" mass="44291">MLVTAIVILLFALLLIRVPVGFAIGIAGVAGLLAHGGTDLLLGLVSASSHTAVSAYTLSAIPLFILMAQFVLKSGVAADLFAAARAWTEGVRGGLGVATAGAGALFAAISGSSTAAAATLATTSTREMTAAGYDRRLSNGLAAVVGTLAAMIPPSIILVFYAVLAEESVGQILVAGVVPGIAVTLAIIVTLQIQIRIRPGLAPRDRAGTWPEKFRTLAPASPVLLLFALVTGTIYTGLATPTEAAAFGGLGALAIMAARRTASLRALYDSAREAVDSTVMILMIILGAHIFGYFLAATQVTPAIAAWVGGLPMPPMAVFAVIALIYLVLGFFMDQMAILALTVPVVLPVVHELGLDPIWFGVMVVLLAEIGLVSPPLGLNVFVVARASRQRVEEVFWGAAPFAAAILAVVVLFSVFPEAVMWLPNTMVGD</sequence>
<feature type="transmembrane region" description="Helical" evidence="7">
    <location>
        <begin position="359"/>
        <end position="383"/>
    </location>
</feature>
<dbReference type="NCBIfam" id="TIGR00786">
    <property type="entry name" value="dctM"/>
    <property type="match status" value="1"/>
</dbReference>
<dbReference type="InterPro" id="IPR010656">
    <property type="entry name" value="DctM"/>
</dbReference>
<evidence type="ECO:0000313" key="9">
    <source>
        <dbReference type="EMBL" id="MBB5435464.1"/>
    </source>
</evidence>
<feature type="transmembrane region" description="Helical" evidence="7">
    <location>
        <begin position="216"/>
        <end position="238"/>
    </location>
</feature>
<feature type="transmembrane region" description="Helical" evidence="7">
    <location>
        <begin position="53"/>
        <end position="72"/>
    </location>
</feature>
<evidence type="ECO:0000313" key="10">
    <source>
        <dbReference type="Proteomes" id="UP000572635"/>
    </source>
</evidence>
<organism evidence="9 10">
    <name type="scientific">Nocardiopsis composta</name>
    <dbReference type="NCBI Taxonomy" id="157465"/>
    <lineage>
        <taxon>Bacteria</taxon>
        <taxon>Bacillati</taxon>
        <taxon>Actinomycetota</taxon>
        <taxon>Actinomycetes</taxon>
        <taxon>Streptosporangiales</taxon>
        <taxon>Nocardiopsidaceae</taxon>
        <taxon>Nocardiopsis</taxon>
    </lineage>
</organism>
<feature type="transmembrane region" description="Helical" evidence="7">
    <location>
        <begin position="395"/>
        <end position="416"/>
    </location>
</feature>
<dbReference type="EMBL" id="JACHDB010000002">
    <property type="protein sequence ID" value="MBB5435464.1"/>
    <property type="molecule type" value="Genomic_DNA"/>
</dbReference>
<keyword evidence="3" id="KW-0997">Cell inner membrane</keyword>
<keyword evidence="5 7" id="KW-1133">Transmembrane helix</keyword>
<comment type="caution">
    <text evidence="9">The sequence shown here is derived from an EMBL/GenBank/DDBJ whole genome shotgun (WGS) entry which is preliminary data.</text>
</comment>
<keyword evidence="2" id="KW-1003">Cell membrane</keyword>
<accession>A0A7W8QSS6</accession>
<keyword evidence="4 7" id="KW-0812">Transmembrane</keyword>
<feature type="transmembrane region" description="Helical" evidence="7">
    <location>
        <begin position="170"/>
        <end position="195"/>
    </location>
</feature>
<comment type="subcellular location">
    <subcellularLocation>
        <location evidence="1">Cell inner membrane</location>
        <topology evidence="1">Multi-pass membrane protein</topology>
    </subcellularLocation>
</comment>
<feature type="transmembrane region" description="Helical" evidence="7">
    <location>
        <begin position="274"/>
        <end position="298"/>
    </location>
</feature>
<protein>
    <submittedName>
        <fullName evidence="9">Tripartite ATP-independent transporter DctM subunit</fullName>
    </submittedName>
</protein>
<evidence type="ECO:0000256" key="7">
    <source>
        <dbReference type="SAM" id="Phobius"/>
    </source>
</evidence>
<dbReference type="GO" id="GO:0005886">
    <property type="term" value="C:plasma membrane"/>
    <property type="evidence" value="ECO:0007669"/>
    <property type="project" value="UniProtKB-SubCell"/>
</dbReference>
<feature type="domain" description="TRAP C4-dicarboxylate transport system permease DctM subunit" evidence="8">
    <location>
        <begin position="7"/>
        <end position="418"/>
    </location>
</feature>
<evidence type="ECO:0000256" key="1">
    <source>
        <dbReference type="ARBA" id="ARBA00004429"/>
    </source>
</evidence>
<feature type="transmembrane region" description="Helical" evidence="7">
    <location>
        <begin position="141"/>
        <end position="164"/>
    </location>
</feature>
<evidence type="ECO:0000256" key="2">
    <source>
        <dbReference type="ARBA" id="ARBA00022475"/>
    </source>
</evidence>
<evidence type="ECO:0000259" key="8">
    <source>
        <dbReference type="Pfam" id="PF06808"/>
    </source>
</evidence>